<sequence length="89" mass="9931">MTASKYATIAEDESGGLHLFRGKESAEFSYAKFTDTDDDATLMERITYERRALIHLPEPMSSEEFKEFVEGRKIADVVGECVGFSGGEQ</sequence>
<dbReference type="Proteomes" id="UP000258707">
    <property type="component" value="Chromosome"/>
</dbReference>
<protein>
    <submittedName>
        <fullName evidence="1">Uncharacterized protein</fullName>
    </submittedName>
</protein>
<reference evidence="2" key="1">
    <citation type="submission" date="2017-10" db="EMBL/GenBank/DDBJ databases">
        <title>Phenotypic and genomic properties of facultatively anaerobic sulfur-reducing natronoarchaea from hypersaline soda lakes.</title>
        <authorList>
            <person name="Sorokin D.Y."/>
            <person name="Kublanov I.V."/>
            <person name="Roman P."/>
            <person name="Sinninghe Damste J.S."/>
            <person name="Golyshin P.N."/>
            <person name="Rojo D."/>
            <person name="Ciordia S."/>
            <person name="Mena Md.C."/>
            <person name="Ferrer M."/>
            <person name="Messina E."/>
            <person name="Smedile F."/>
            <person name="La Spada G."/>
            <person name="La Cono V."/>
            <person name="Yakimov M.M."/>
        </authorList>
    </citation>
    <scope>NUCLEOTIDE SEQUENCE [LARGE SCALE GENOMIC DNA]</scope>
    <source>
        <strain evidence="2">AArc1</strain>
    </source>
</reference>
<dbReference type="GeneID" id="37639426"/>
<dbReference type="RefSeq" id="WP_117364977.1">
    <property type="nucleotide sequence ID" value="NZ_CP024047.1"/>
</dbReference>
<dbReference type="AlphaFoldDB" id="A0A346PHH5"/>
<dbReference type="KEGG" id="nan:AArc1_2657"/>
<name>A0A346PHH5_9EURY</name>
<gene>
    <name evidence="1" type="ORF">AArc1_2657</name>
</gene>
<evidence type="ECO:0000313" key="1">
    <source>
        <dbReference type="EMBL" id="AXR78970.1"/>
    </source>
</evidence>
<organism evidence="1 2">
    <name type="scientific">Natrarchaeobaculum sulfurireducens</name>
    <dbReference type="NCBI Taxonomy" id="2044521"/>
    <lineage>
        <taxon>Archaea</taxon>
        <taxon>Methanobacteriati</taxon>
        <taxon>Methanobacteriota</taxon>
        <taxon>Stenosarchaea group</taxon>
        <taxon>Halobacteria</taxon>
        <taxon>Halobacteriales</taxon>
        <taxon>Natrialbaceae</taxon>
        <taxon>Natrarchaeobaculum</taxon>
    </lineage>
</organism>
<accession>A0A346PHH5</accession>
<proteinExistence type="predicted"/>
<evidence type="ECO:0000313" key="2">
    <source>
        <dbReference type="Proteomes" id="UP000258707"/>
    </source>
</evidence>
<dbReference type="EMBL" id="CP024047">
    <property type="protein sequence ID" value="AXR78970.1"/>
    <property type="molecule type" value="Genomic_DNA"/>
</dbReference>